<accession>A0A150FZB2</accession>
<keyword evidence="3" id="KW-1185">Reference proteome</keyword>
<evidence type="ECO:0000313" key="3">
    <source>
        <dbReference type="Proteomes" id="UP000075714"/>
    </source>
</evidence>
<dbReference type="AlphaFoldDB" id="A0A150FZB2"/>
<gene>
    <name evidence="2" type="ORF">GPECTOR_109g196</name>
</gene>
<reference evidence="3" key="1">
    <citation type="journal article" date="2016" name="Nat. Commun.">
        <title>The Gonium pectorale genome demonstrates co-option of cell cycle regulation during the evolution of multicellularity.</title>
        <authorList>
            <person name="Hanschen E.R."/>
            <person name="Marriage T.N."/>
            <person name="Ferris P.J."/>
            <person name="Hamaji T."/>
            <person name="Toyoda A."/>
            <person name="Fujiyama A."/>
            <person name="Neme R."/>
            <person name="Noguchi H."/>
            <person name="Minakuchi Y."/>
            <person name="Suzuki M."/>
            <person name="Kawai-Toyooka H."/>
            <person name="Smith D.R."/>
            <person name="Sparks H."/>
            <person name="Anderson J."/>
            <person name="Bakaric R."/>
            <person name="Luria V."/>
            <person name="Karger A."/>
            <person name="Kirschner M.W."/>
            <person name="Durand P.M."/>
            <person name="Michod R.E."/>
            <person name="Nozaki H."/>
            <person name="Olson B.J."/>
        </authorList>
    </citation>
    <scope>NUCLEOTIDE SEQUENCE [LARGE SCALE GENOMIC DNA]</scope>
    <source>
        <strain evidence="3">NIES-2863</strain>
    </source>
</reference>
<name>A0A150FZB2_GONPE</name>
<protein>
    <submittedName>
        <fullName evidence="2">Uncharacterized protein</fullName>
    </submittedName>
</protein>
<keyword evidence="1" id="KW-0472">Membrane</keyword>
<keyword evidence="1" id="KW-1133">Transmembrane helix</keyword>
<keyword evidence="1" id="KW-0812">Transmembrane</keyword>
<evidence type="ECO:0000256" key="1">
    <source>
        <dbReference type="SAM" id="Phobius"/>
    </source>
</evidence>
<evidence type="ECO:0000313" key="2">
    <source>
        <dbReference type="EMBL" id="KXZ42953.1"/>
    </source>
</evidence>
<dbReference type="OrthoDB" id="526719at2759"/>
<proteinExistence type="predicted"/>
<dbReference type="Proteomes" id="UP000075714">
    <property type="component" value="Unassembled WGS sequence"/>
</dbReference>
<dbReference type="EMBL" id="LSYV01000109">
    <property type="protein sequence ID" value="KXZ42953.1"/>
    <property type="molecule type" value="Genomic_DNA"/>
</dbReference>
<comment type="caution">
    <text evidence="2">The sequence shown here is derived from an EMBL/GenBank/DDBJ whole genome shotgun (WGS) entry which is preliminary data.</text>
</comment>
<organism evidence="2 3">
    <name type="scientific">Gonium pectorale</name>
    <name type="common">Green alga</name>
    <dbReference type="NCBI Taxonomy" id="33097"/>
    <lineage>
        <taxon>Eukaryota</taxon>
        <taxon>Viridiplantae</taxon>
        <taxon>Chlorophyta</taxon>
        <taxon>core chlorophytes</taxon>
        <taxon>Chlorophyceae</taxon>
        <taxon>CS clade</taxon>
        <taxon>Chlamydomonadales</taxon>
        <taxon>Volvocaceae</taxon>
        <taxon>Gonium</taxon>
    </lineage>
</organism>
<sequence length="136" mass="15020">MPTDLPLGSGRRLWTMAKLWMALRDVPEVGILALLGTGALAMGAYTYGRMMFTPAGESFPSVEVRRDPDKQVAAVAGFHNPSFFYRVAQWKSDDKGFNIGVFDNRYRPFEYNLPTQGTVHSGLQYETGAAAKPAPM</sequence>
<feature type="transmembrane region" description="Helical" evidence="1">
    <location>
        <begin position="29"/>
        <end position="48"/>
    </location>
</feature>